<feature type="binding site" evidence="5">
    <location>
        <position position="46"/>
    </location>
    <ligand>
        <name>Mn(2+)</name>
        <dbReference type="ChEBI" id="CHEBI:29035"/>
    </ligand>
</feature>
<feature type="binding site" evidence="5">
    <location>
        <position position="183"/>
    </location>
    <ligand>
        <name>Mn(2+)</name>
        <dbReference type="ChEBI" id="CHEBI:29035"/>
    </ligand>
</feature>
<feature type="signal peptide" evidence="7">
    <location>
        <begin position="1"/>
        <end position="20"/>
    </location>
</feature>
<dbReference type="PANTHER" id="PTHR43595">
    <property type="entry name" value="37S RIBOSOMAL PROTEIN S26, MITOCHONDRIAL"/>
    <property type="match status" value="1"/>
</dbReference>
<evidence type="ECO:0000259" key="9">
    <source>
        <dbReference type="Pfam" id="PF02777"/>
    </source>
</evidence>
<dbReference type="SUPFAM" id="SSF46609">
    <property type="entry name" value="Fe,Mn superoxide dismutase (SOD), N-terminal domain"/>
    <property type="match status" value="1"/>
</dbReference>
<reference evidence="11" key="1">
    <citation type="submission" date="2016-10" db="EMBL/GenBank/DDBJ databases">
        <authorList>
            <person name="Varghese N."/>
            <person name="Submissions S."/>
        </authorList>
    </citation>
    <scope>NUCLEOTIDE SEQUENCE [LARGE SCALE GENOMIC DNA]</scope>
    <source>
        <strain evidence="11">DSM 25575</strain>
    </source>
</reference>
<keyword evidence="4 6" id="KW-0560">Oxidoreductase</keyword>
<gene>
    <name evidence="10" type="ORF">SAMN05421594_2940</name>
</gene>
<keyword evidence="11" id="KW-1185">Reference proteome</keyword>
<dbReference type="Pfam" id="PF00081">
    <property type="entry name" value="Sod_Fe_N"/>
    <property type="match status" value="1"/>
</dbReference>
<evidence type="ECO:0000256" key="2">
    <source>
        <dbReference type="ARBA" id="ARBA00012682"/>
    </source>
</evidence>
<evidence type="ECO:0000256" key="7">
    <source>
        <dbReference type="SAM" id="SignalP"/>
    </source>
</evidence>
<evidence type="ECO:0000259" key="8">
    <source>
        <dbReference type="Pfam" id="PF00081"/>
    </source>
</evidence>
<dbReference type="InterPro" id="IPR019832">
    <property type="entry name" value="Mn/Fe_SOD_C"/>
</dbReference>
<dbReference type="InterPro" id="IPR036314">
    <property type="entry name" value="SOD_C_sf"/>
</dbReference>
<feature type="domain" description="Manganese/iron superoxide dismutase C-terminal" evidence="9">
    <location>
        <begin position="111"/>
        <end position="216"/>
    </location>
</feature>
<accession>A0A1I4ZF07</accession>
<dbReference type="OrthoDB" id="9803125at2"/>
<dbReference type="InterPro" id="IPR001189">
    <property type="entry name" value="Mn/Fe_SOD"/>
</dbReference>
<feature type="binding site" evidence="5">
    <location>
        <position position="187"/>
    </location>
    <ligand>
        <name>Mn(2+)</name>
        <dbReference type="ChEBI" id="CHEBI:29035"/>
    </ligand>
</feature>
<evidence type="ECO:0000256" key="3">
    <source>
        <dbReference type="ARBA" id="ARBA00022723"/>
    </source>
</evidence>
<dbReference type="RefSeq" id="WP_090025114.1">
    <property type="nucleotide sequence ID" value="NZ_FOVD01000004.1"/>
</dbReference>
<dbReference type="Gene3D" id="1.10.287.990">
    <property type="entry name" value="Fe,Mn superoxide dismutase (SOD) domain"/>
    <property type="match status" value="1"/>
</dbReference>
<dbReference type="Proteomes" id="UP000198769">
    <property type="component" value="Unassembled WGS sequence"/>
</dbReference>
<dbReference type="GO" id="GO:0046872">
    <property type="term" value="F:metal ion binding"/>
    <property type="evidence" value="ECO:0007669"/>
    <property type="project" value="UniProtKB-KW"/>
</dbReference>
<dbReference type="SUPFAM" id="SSF54719">
    <property type="entry name" value="Fe,Mn superoxide dismutase (SOD), C-terminal domain"/>
    <property type="match status" value="1"/>
</dbReference>
<feature type="domain" description="Manganese/iron superoxide dismutase N-terminal" evidence="8">
    <location>
        <begin position="22"/>
        <end position="103"/>
    </location>
</feature>
<keyword evidence="3 5" id="KW-0479">Metal-binding</keyword>
<dbReference type="Gene3D" id="3.55.40.20">
    <property type="entry name" value="Iron/manganese superoxide dismutase, C-terminal domain"/>
    <property type="match status" value="1"/>
</dbReference>
<dbReference type="FunFam" id="3.55.40.20:FF:000001">
    <property type="entry name" value="Superoxide dismutase"/>
    <property type="match status" value="1"/>
</dbReference>
<dbReference type="Pfam" id="PF02777">
    <property type="entry name" value="Sod_Fe_C"/>
    <property type="match status" value="1"/>
</dbReference>
<dbReference type="AlphaFoldDB" id="A0A1I4ZF07"/>
<dbReference type="InterPro" id="IPR036324">
    <property type="entry name" value="Mn/Fe_SOD_N_sf"/>
</dbReference>
<evidence type="ECO:0000256" key="4">
    <source>
        <dbReference type="ARBA" id="ARBA00023002"/>
    </source>
</evidence>
<dbReference type="PROSITE" id="PS00088">
    <property type="entry name" value="SOD_MN"/>
    <property type="match status" value="1"/>
</dbReference>
<dbReference type="GO" id="GO:0004784">
    <property type="term" value="F:superoxide dismutase activity"/>
    <property type="evidence" value="ECO:0007669"/>
    <property type="project" value="UniProtKB-EC"/>
</dbReference>
<feature type="chain" id="PRO_5011636093" description="Superoxide dismutase" evidence="7">
    <location>
        <begin position="21"/>
        <end position="224"/>
    </location>
</feature>
<dbReference type="EMBL" id="FOVD01000004">
    <property type="protein sequence ID" value="SFN48767.1"/>
    <property type="molecule type" value="Genomic_DNA"/>
</dbReference>
<dbReference type="PIRSF" id="PIRSF000349">
    <property type="entry name" value="SODismutase"/>
    <property type="match status" value="1"/>
</dbReference>
<comment type="similarity">
    <text evidence="1 6">Belongs to the iron/manganese superoxide dismutase family.</text>
</comment>
<evidence type="ECO:0000256" key="1">
    <source>
        <dbReference type="ARBA" id="ARBA00008714"/>
    </source>
</evidence>
<organism evidence="10 11">
    <name type="scientific">Chryseobacterium oleae</name>
    <dbReference type="NCBI Taxonomy" id="491207"/>
    <lineage>
        <taxon>Bacteria</taxon>
        <taxon>Pseudomonadati</taxon>
        <taxon>Bacteroidota</taxon>
        <taxon>Flavobacteriia</taxon>
        <taxon>Flavobacteriales</taxon>
        <taxon>Weeksellaceae</taxon>
        <taxon>Chryseobacterium group</taxon>
        <taxon>Chryseobacterium</taxon>
    </lineage>
</organism>
<feature type="binding site" evidence="5">
    <location>
        <position position="96"/>
    </location>
    <ligand>
        <name>Mn(2+)</name>
        <dbReference type="ChEBI" id="CHEBI:29035"/>
    </ligand>
</feature>
<sequence length="224" mass="24928">MKILKIAAVSAVFAAQFAFAQFKQTPLPYAYNALEGSVDAQTMEIHYSKHAAAYVANLNKAIAGTPQEKQTLFQILSGVSKLTPAVRNNAGGHYNHELFWTVLTPVKNTQPSEKLAKAITETFGSMDAFKEKISKAGADRFGSGWAWLSVDKSGKLFVSSTGNQDNPLMDVVEEKGTPILGIDVWEHAYYLKYQNKRADYLTAIWNVLNWKEVSRRYDEAVSKK</sequence>
<comment type="catalytic activity">
    <reaction evidence="6">
        <text>2 superoxide + 2 H(+) = H2O2 + O2</text>
        <dbReference type="Rhea" id="RHEA:20696"/>
        <dbReference type="ChEBI" id="CHEBI:15378"/>
        <dbReference type="ChEBI" id="CHEBI:15379"/>
        <dbReference type="ChEBI" id="CHEBI:16240"/>
        <dbReference type="ChEBI" id="CHEBI:18421"/>
        <dbReference type="EC" id="1.15.1.1"/>
    </reaction>
</comment>
<evidence type="ECO:0000313" key="11">
    <source>
        <dbReference type="Proteomes" id="UP000198769"/>
    </source>
</evidence>
<evidence type="ECO:0000256" key="6">
    <source>
        <dbReference type="RuleBase" id="RU000414"/>
    </source>
</evidence>
<evidence type="ECO:0000313" key="10">
    <source>
        <dbReference type="EMBL" id="SFN48767.1"/>
    </source>
</evidence>
<proteinExistence type="inferred from homology"/>
<keyword evidence="7" id="KW-0732">Signal</keyword>
<dbReference type="PRINTS" id="PR01703">
    <property type="entry name" value="MNSODISMTASE"/>
</dbReference>
<dbReference type="InterPro" id="IPR019833">
    <property type="entry name" value="Mn/Fe_SOD_BS"/>
</dbReference>
<protein>
    <recommendedName>
        <fullName evidence="2 6">Superoxide dismutase</fullName>
        <ecNumber evidence="2 6">1.15.1.1</ecNumber>
    </recommendedName>
</protein>
<dbReference type="InterPro" id="IPR019831">
    <property type="entry name" value="Mn/Fe_SOD_N"/>
</dbReference>
<dbReference type="PANTHER" id="PTHR43595:SF2">
    <property type="entry name" value="SMALL RIBOSOMAL SUBUNIT PROTEIN MS42"/>
    <property type="match status" value="1"/>
</dbReference>
<name>A0A1I4ZF07_CHROL</name>
<dbReference type="EC" id="1.15.1.1" evidence="2 6"/>
<evidence type="ECO:0000256" key="5">
    <source>
        <dbReference type="PIRSR" id="PIRSR000349-1"/>
    </source>
</evidence>
<comment type="function">
    <text evidence="6">Destroys radicals which are normally produced within the cells and which are toxic to biological systems.</text>
</comment>
<dbReference type="GO" id="GO:0005737">
    <property type="term" value="C:cytoplasm"/>
    <property type="evidence" value="ECO:0007669"/>
    <property type="project" value="TreeGrafter"/>
</dbReference>